<evidence type="ECO:0000313" key="2">
    <source>
        <dbReference type="Proteomes" id="UP000257109"/>
    </source>
</evidence>
<proteinExistence type="predicted"/>
<comment type="caution">
    <text evidence="1">The sequence shown here is derived from an EMBL/GenBank/DDBJ whole genome shotgun (WGS) entry which is preliminary data.</text>
</comment>
<feature type="non-terminal residue" evidence="1">
    <location>
        <position position="1"/>
    </location>
</feature>
<evidence type="ECO:0000313" key="1">
    <source>
        <dbReference type="EMBL" id="RDY09102.1"/>
    </source>
</evidence>
<sequence length="92" mass="10884">MRRYGCDTYWKKDNKKTEGGLDTCKEGYWRHRGKGRPRRILDKIIKKDLMINSIPENFLKTIPSISKTNYRFSVKETLDKYDAISANHVDTK</sequence>
<dbReference type="Proteomes" id="UP000257109">
    <property type="component" value="Unassembled WGS sequence"/>
</dbReference>
<dbReference type="AlphaFoldDB" id="A0A371I235"/>
<dbReference type="EMBL" id="QJKJ01001126">
    <property type="protein sequence ID" value="RDY09102.1"/>
    <property type="molecule type" value="Genomic_DNA"/>
</dbReference>
<name>A0A371I235_MUCPR</name>
<organism evidence="1 2">
    <name type="scientific">Mucuna pruriens</name>
    <name type="common">Velvet bean</name>
    <name type="synonym">Dolichos pruriens</name>
    <dbReference type="NCBI Taxonomy" id="157652"/>
    <lineage>
        <taxon>Eukaryota</taxon>
        <taxon>Viridiplantae</taxon>
        <taxon>Streptophyta</taxon>
        <taxon>Embryophyta</taxon>
        <taxon>Tracheophyta</taxon>
        <taxon>Spermatophyta</taxon>
        <taxon>Magnoliopsida</taxon>
        <taxon>eudicotyledons</taxon>
        <taxon>Gunneridae</taxon>
        <taxon>Pentapetalae</taxon>
        <taxon>rosids</taxon>
        <taxon>fabids</taxon>
        <taxon>Fabales</taxon>
        <taxon>Fabaceae</taxon>
        <taxon>Papilionoideae</taxon>
        <taxon>50 kb inversion clade</taxon>
        <taxon>NPAAA clade</taxon>
        <taxon>indigoferoid/millettioid clade</taxon>
        <taxon>Phaseoleae</taxon>
        <taxon>Mucuna</taxon>
    </lineage>
</organism>
<keyword evidence="2" id="KW-1185">Reference proteome</keyword>
<accession>A0A371I235</accession>
<protein>
    <submittedName>
        <fullName evidence="1">Uncharacterized protein</fullName>
    </submittedName>
</protein>
<reference evidence="1" key="1">
    <citation type="submission" date="2018-05" db="EMBL/GenBank/DDBJ databases">
        <title>Draft genome of Mucuna pruriens seed.</title>
        <authorList>
            <person name="Nnadi N.E."/>
            <person name="Vos R."/>
            <person name="Hasami M.H."/>
            <person name="Devisetty U.K."/>
            <person name="Aguiy J.C."/>
        </authorList>
    </citation>
    <scope>NUCLEOTIDE SEQUENCE [LARGE SCALE GENOMIC DNA]</scope>
    <source>
        <strain evidence="1">JCA_2017</strain>
    </source>
</reference>
<gene>
    <name evidence="1" type="ORF">CR513_06581</name>
</gene>